<comment type="caution">
    <text evidence="4">The sequence shown here is derived from an EMBL/GenBank/DDBJ whole genome shotgun (WGS) entry which is preliminary data.</text>
</comment>
<evidence type="ECO:0000259" key="3">
    <source>
        <dbReference type="Pfam" id="PF08372"/>
    </source>
</evidence>
<dbReference type="InterPro" id="IPR013583">
    <property type="entry name" value="MCTP_C"/>
</dbReference>
<keyword evidence="2" id="KW-0812">Transmembrane</keyword>
<organism evidence="4 5">
    <name type="scientific">Pythium oligandrum</name>
    <name type="common">Mycoparasitic fungus</name>
    <dbReference type="NCBI Taxonomy" id="41045"/>
    <lineage>
        <taxon>Eukaryota</taxon>
        <taxon>Sar</taxon>
        <taxon>Stramenopiles</taxon>
        <taxon>Oomycota</taxon>
        <taxon>Peronosporomycetes</taxon>
        <taxon>Pythiales</taxon>
        <taxon>Pythiaceae</taxon>
        <taxon>Pythium</taxon>
    </lineage>
</organism>
<name>A0A8K1FH60_PYTOL</name>
<dbReference type="PANTHER" id="PTHR37402:SF1">
    <property type="entry name" value="GRAM DOMAIN-CONTAINING PROTEIN 4"/>
    <property type="match status" value="1"/>
</dbReference>
<gene>
    <name evidence="4" type="ORF">Poli38472_009864</name>
</gene>
<keyword evidence="5" id="KW-1185">Reference proteome</keyword>
<dbReference type="GO" id="GO:0034164">
    <property type="term" value="P:negative regulation of toll-like receptor 9 signaling pathway"/>
    <property type="evidence" value="ECO:0007669"/>
    <property type="project" value="TreeGrafter"/>
</dbReference>
<dbReference type="AlphaFoldDB" id="A0A8K1FH60"/>
<dbReference type="EMBL" id="SPLM01000074">
    <property type="protein sequence ID" value="TMW62371.1"/>
    <property type="molecule type" value="Genomic_DNA"/>
</dbReference>
<dbReference type="SUPFAM" id="SSF50729">
    <property type="entry name" value="PH domain-like"/>
    <property type="match status" value="1"/>
</dbReference>
<dbReference type="Proteomes" id="UP000794436">
    <property type="component" value="Unassembled WGS sequence"/>
</dbReference>
<keyword evidence="2" id="KW-0472">Membrane</keyword>
<keyword evidence="2" id="KW-1133">Transmembrane helix</keyword>
<evidence type="ECO:0000313" key="4">
    <source>
        <dbReference type="EMBL" id="TMW62371.1"/>
    </source>
</evidence>
<feature type="transmembrane region" description="Helical" evidence="2">
    <location>
        <begin position="79"/>
        <end position="101"/>
    </location>
</feature>
<feature type="domain" description="Multiple C2" evidence="3">
    <location>
        <begin position="41"/>
        <end position="137"/>
    </location>
</feature>
<evidence type="ECO:0000313" key="5">
    <source>
        <dbReference type="Proteomes" id="UP000794436"/>
    </source>
</evidence>
<dbReference type="Gene3D" id="2.30.29.30">
    <property type="entry name" value="Pleckstrin-homology domain (PH domain)/Phosphotyrosine-binding domain (PTB)"/>
    <property type="match status" value="1"/>
</dbReference>
<dbReference type="PANTHER" id="PTHR37402">
    <property type="entry name" value="GRAM DOMAIN-CONTAINING PROTEIN 4"/>
    <property type="match status" value="1"/>
</dbReference>
<proteinExistence type="predicted"/>
<evidence type="ECO:0000256" key="1">
    <source>
        <dbReference type="ARBA" id="ARBA00022737"/>
    </source>
</evidence>
<dbReference type="InterPro" id="IPR011993">
    <property type="entry name" value="PH-like_dom_sf"/>
</dbReference>
<keyword evidence="1" id="KW-0677">Repeat</keyword>
<evidence type="ECO:0000256" key="2">
    <source>
        <dbReference type="SAM" id="Phobius"/>
    </source>
</evidence>
<accession>A0A8K1FH60</accession>
<reference evidence="4" key="1">
    <citation type="submission" date="2019-03" db="EMBL/GenBank/DDBJ databases">
        <title>Long read genome sequence of the mycoparasitic Pythium oligandrum ATCC 38472 isolated from sugarbeet rhizosphere.</title>
        <authorList>
            <person name="Gaulin E."/>
        </authorList>
    </citation>
    <scope>NUCLEOTIDE SEQUENCE</scope>
    <source>
        <strain evidence="4">ATCC 38472_TT</strain>
    </source>
</reference>
<sequence length="280" mass="32301">MQLILRDPSKPVTLQEKLASEALYEATEMESDKNELSWVEKYHKARNVAISVQQTLGEVCSTAERLKTLFLWVHPRKTLLVYIATVLAVLWFYFVPFRYMVICSIARLFTQRFHKVSNKDHVLFQNFLVSIPSDVDMKRIYARRNLEYLRQQEHAEAQTKLEAVWTGHVWRQATSGFRCWQECYCAVRGGHLEFWQSISDARAGLPPKVGFAVVNAIDKCTKAECSEAPRNSYPFAIFEVNPRLLRKGSRPKRRLLSLKTEEDFHALIAAIRSTGECLGS</sequence>
<dbReference type="OrthoDB" id="5973539at2759"/>
<protein>
    <recommendedName>
        <fullName evidence="3">Multiple C2 domain-containing protein</fullName>
    </recommendedName>
</protein>
<dbReference type="Pfam" id="PF08372">
    <property type="entry name" value="PRT_C"/>
    <property type="match status" value="1"/>
</dbReference>
<dbReference type="InterPro" id="IPR037847">
    <property type="entry name" value="GRAMDC4"/>
</dbReference>